<name>A0A183DX80_9BILA</name>
<keyword evidence="1" id="KW-1133">Transmembrane helix</keyword>
<keyword evidence="3" id="KW-1185">Reference proteome</keyword>
<evidence type="ECO:0000313" key="4">
    <source>
        <dbReference type="WBParaSite" id="GPUH_0001333601-mRNA-1"/>
    </source>
</evidence>
<sequence>MFRVIPVSTKSVRDVVLDIGVSDFDGTGSFQFIEYSKRFLIISVGIGIVLPVYCVLKFRDGKAEACTKLKEMVALAAKEFTLTNCLDVLRTKMNNLKAELCTCSTQILKQLEEVRIRRNQLLGASEGQSFLLVYFFWFIFRPFCASYRCQAL</sequence>
<accession>A0A183DX80</accession>
<evidence type="ECO:0000256" key="1">
    <source>
        <dbReference type="SAM" id="Phobius"/>
    </source>
</evidence>
<proteinExistence type="predicted"/>
<evidence type="ECO:0000313" key="2">
    <source>
        <dbReference type="EMBL" id="VDN22052.1"/>
    </source>
</evidence>
<keyword evidence="1" id="KW-0472">Membrane</keyword>
<reference evidence="2 3" key="2">
    <citation type="submission" date="2018-11" db="EMBL/GenBank/DDBJ databases">
        <authorList>
            <consortium name="Pathogen Informatics"/>
        </authorList>
    </citation>
    <scope>NUCLEOTIDE SEQUENCE [LARGE SCALE GENOMIC DNA]</scope>
</reference>
<feature type="transmembrane region" description="Helical" evidence="1">
    <location>
        <begin position="39"/>
        <end position="56"/>
    </location>
</feature>
<feature type="transmembrane region" description="Helical" evidence="1">
    <location>
        <begin position="121"/>
        <end position="140"/>
    </location>
</feature>
<dbReference type="Proteomes" id="UP000271098">
    <property type="component" value="Unassembled WGS sequence"/>
</dbReference>
<reference evidence="4" key="1">
    <citation type="submission" date="2016-06" db="UniProtKB">
        <authorList>
            <consortium name="WormBaseParasite"/>
        </authorList>
    </citation>
    <scope>IDENTIFICATION</scope>
</reference>
<keyword evidence="1" id="KW-0812">Transmembrane</keyword>
<organism evidence="4">
    <name type="scientific">Gongylonema pulchrum</name>
    <dbReference type="NCBI Taxonomy" id="637853"/>
    <lineage>
        <taxon>Eukaryota</taxon>
        <taxon>Metazoa</taxon>
        <taxon>Ecdysozoa</taxon>
        <taxon>Nematoda</taxon>
        <taxon>Chromadorea</taxon>
        <taxon>Rhabditida</taxon>
        <taxon>Spirurina</taxon>
        <taxon>Spiruromorpha</taxon>
        <taxon>Spiruroidea</taxon>
        <taxon>Gongylonematidae</taxon>
        <taxon>Gongylonema</taxon>
    </lineage>
</organism>
<dbReference type="AlphaFoldDB" id="A0A183DX80"/>
<gene>
    <name evidence="2" type="ORF">GPUH_LOCUS13321</name>
</gene>
<dbReference type="WBParaSite" id="GPUH_0001333601-mRNA-1">
    <property type="protein sequence ID" value="GPUH_0001333601-mRNA-1"/>
    <property type="gene ID" value="GPUH_0001333601"/>
</dbReference>
<dbReference type="EMBL" id="UYRT01080110">
    <property type="protein sequence ID" value="VDN22052.1"/>
    <property type="molecule type" value="Genomic_DNA"/>
</dbReference>
<evidence type="ECO:0000313" key="3">
    <source>
        <dbReference type="Proteomes" id="UP000271098"/>
    </source>
</evidence>
<protein>
    <submittedName>
        <fullName evidence="4">Endoplasmic reticulum transmembrane protein</fullName>
    </submittedName>
</protein>